<reference evidence="1" key="1">
    <citation type="submission" date="2023-03" db="EMBL/GenBank/DDBJ databases">
        <title>Massive genome expansion in bonnet fungi (Mycena s.s.) driven by repeated elements and novel gene families across ecological guilds.</title>
        <authorList>
            <consortium name="Lawrence Berkeley National Laboratory"/>
            <person name="Harder C.B."/>
            <person name="Miyauchi S."/>
            <person name="Viragh M."/>
            <person name="Kuo A."/>
            <person name="Thoen E."/>
            <person name="Andreopoulos B."/>
            <person name="Lu D."/>
            <person name="Skrede I."/>
            <person name="Drula E."/>
            <person name="Henrissat B."/>
            <person name="Morin E."/>
            <person name="Kohler A."/>
            <person name="Barry K."/>
            <person name="LaButti K."/>
            <person name="Morin E."/>
            <person name="Salamov A."/>
            <person name="Lipzen A."/>
            <person name="Mereny Z."/>
            <person name="Hegedus B."/>
            <person name="Baldrian P."/>
            <person name="Stursova M."/>
            <person name="Weitz H."/>
            <person name="Taylor A."/>
            <person name="Grigoriev I.V."/>
            <person name="Nagy L.G."/>
            <person name="Martin F."/>
            <person name="Kauserud H."/>
        </authorList>
    </citation>
    <scope>NUCLEOTIDE SEQUENCE</scope>
    <source>
        <strain evidence="1">CBHHK182m</strain>
    </source>
</reference>
<sequence length="262" mass="29663">MFREFTFKAANDIVGSHQIILTLTPVDIDKDYPCEPVVWKAFTITAESDYTARLKYKRAFGIAIVRPGSDATNNERICDEPQVTAPAQPGRALPFTGSAWDTVTRIKFILGKRNRIIARNASDNQIPLRLVIGSHITEEGEGEIEKQDTESASLEPARFQSFAVMDEGTRIRYEEELSANFDLILHAYKTQTRDFKAGYILSKQDLEDEKLLVPLLGKEGVPLEPLPEKTTWFITSKNGSEIQLSREPPRWKKFQKSLKSSK</sequence>
<evidence type="ECO:0000313" key="1">
    <source>
        <dbReference type="EMBL" id="KAJ7764372.1"/>
    </source>
</evidence>
<name>A0AAD7JGM4_9AGAR</name>
<proteinExistence type="predicted"/>
<evidence type="ECO:0000313" key="2">
    <source>
        <dbReference type="Proteomes" id="UP001215598"/>
    </source>
</evidence>
<dbReference type="EMBL" id="JARKIB010000028">
    <property type="protein sequence ID" value="KAJ7764372.1"/>
    <property type="molecule type" value="Genomic_DNA"/>
</dbReference>
<organism evidence="1 2">
    <name type="scientific">Mycena metata</name>
    <dbReference type="NCBI Taxonomy" id="1033252"/>
    <lineage>
        <taxon>Eukaryota</taxon>
        <taxon>Fungi</taxon>
        <taxon>Dikarya</taxon>
        <taxon>Basidiomycota</taxon>
        <taxon>Agaricomycotina</taxon>
        <taxon>Agaricomycetes</taxon>
        <taxon>Agaricomycetidae</taxon>
        <taxon>Agaricales</taxon>
        <taxon>Marasmiineae</taxon>
        <taxon>Mycenaceae</taxon>
        <taxon>Mycena</taxon>
    </lineage>
</organism>
<dbReference type="Proteomes" id="UP001215598">
    <property type="component" value="Unassembled WGS sequence"/>
</dbReference>
<accession>A0AAD7JGM4</accession>
<protein>
    <submittedName>
        <fullName evidence="1">Uncharacterized protein</fullName>
    </submittedName>
</protein>
<keyword evidence="2" id="KW-1185">Reference proteome</keyword>
<comment type="caution">
    <text evidence="1">The sequence shown here is derived from an EMBL/GenBank/DDBJ whole genome shotgun (WGS) entry which is preliminary data.</text>
</comment>
<dbReference type="AlphaFoldDB" id="A0AAD7JGM4"/>
<gene>
    <name evidence="1" type="ORF">B0H16DRAFT_1526844</name>
</gene>